<dbReference type="PANTHER" id="PTHR11668:SF491">
    <property type="entry name" value="SERINE_THREONINE-PROTEIN PHOSPHATASE"/>
    <property type="match status" value="1"/>
</dbReference>
<evidence type="ECO:0000259" key="1">
    <source>
        <dbReference type="Pfam" id="PF00149"/>
    </source>
</evidence>
<dbReference type="Gene3D" id="3.60.21.10">
    <property type="match status" value="1"/>
</dbReference>
<proteinExistence type="predicted"/>
<dbReference type="AlphaFoldDB" id="A0AAV5VFL9"/>
<dbReference type="GO" id="GO:0005634">
    <property type="term" value="C:nucleus"/>
    <property type="evidence" value="ECO:0007669"/>
    <property type="project" value="TreeGrafter"/>
</dbReference>
<gene>
    <name evidence="2" type="ORF">PFISCL1PPCAC_9390</name>
</gene>
<accession>A0AAV5VFL9</accession>
<dbReference type="InterPro" id="IPR029052">
    <property type="entry name" value="Metallo-depent_PP-like"/>
</dbReference>
<evidence type="ECO:0000313" key="3">
    <source>
        <dbReference type="Proteomes" id="UP001432322"/>
    </source>
</evidence>
<dbReference type="Pfam" id="PF00149">
    <property type="entry name" value="Metallophos"/>
    <property type="match status" value="1"/>
</dbReference>
<dbReference type="InterPro" id="IPR006186">
    <property type="entry name" value="Ser/Thr-sp_prot-phosphatase"/>
</dbReference>
<dbReference type="SUPFAM" id="SSF56300">
    <property type="entry name" value="Metallo-dependent phosphatases"/>
    <property type="match status" value="1"/>
</dbReference>
<feature type="domain" description="Calcineurin-like phosphoesterase" evidence="1">
    <location>
        <begin position="32"/>
        <end position="75"/>
    </location>
</feature>
<dbReference type="InterPro" id="IPR004843">
    <property type="entry name" value="Calcineurin-like_PHP"/>
</dbReference>
<feature type="non-terminal residue" evidence="2">
    <location>
        <position position="75"/>
    </location>
</feature>
<dbReference type="GO" id="GO:0005737">
    <property type="term" value="C:cytoplasm"/>
    <property type="evidence" value="ECO:0007669"/>
    <property type="project" value="TreeGrafter"/>
</dbReference>
<keyword evidence="3" id="KW-1185">Reference proteome</keyword>
<dbReference type="GO" id="GO:0004722">
    <property type="term" value="F:protein serine/threonine phosphatase activity"/>
    <property type="evidence" value="ECO:0007669"/>
    <property type="project" value="TreeGrafter"/>
</dbReference>
<dbReference type="InterPro" id="IPR050341">
    <property type="entry name" value="PP1_catalytic_subunit"/>
</dbReference>
<dbReference type="Proteomes" id="UP001432322">
    <property type="component" value="Unassembled WGS sequence"/>
</dbReference>
<feature type="non-terminal residue" evidence="2">
    <location>
        <position position="1"/>
    </location>
</feature>
<dbReference type="PANTHER" id="PTHR11668">
    <property type="entry name" value="SERINE/THREONINE PROTEIN PHOSPHATASE"/>
    <property type="match status" value="1"/>
</dbReference>
<dbReference type="PRINTS" id="PR00114">
    <property type="entry name" value="STPHPHTASE"/>
</dbReference>
<organism evidence="2 3">
    <name type="scientific">Pristionchus fissidentatus</name>
    <dbReference type="NCBI Taxonomy" id="1538716"/>
    <lineage>
        <taxon>Eukaryota</taxon>
        <taxon>Metazoa</taxon>
        <taxon>Ecdysozoa</taxon>
        <taxon>Nematoda</taxon>
        <taxon>Chromadorea</taxon>
        <taxon>Rhabditida</taxon>
        <taxon>Rhabditina</taxon>
        <taxon>Diplogasteromorpha</taxon>
        <taxon>Diplogasteroidea</taxon>
        <taxon>Neodiplogasteridae</taxon>
        <taxon>Pristionchus</taxon>
    </lineage>
</organism>
<reference evidence="2" key="1">
    <citation type="submission" date="2023-10" db="EMBL/GenBank/DDBJ databases">
        <title>Genome assembly of Pristionchus species.</title>
        <authorList>
            <person name="Yoshida K."/>
            <person name="Sommer R.J."/>
        </authorList>
    </citation>
    <scope>NUCLEOTIDE SEQUENCE</scope>
    <source>
        <strain evidence="2">RS5133</strain>
    </source>
</reference>
<sequence length="75" mass="8797">QFDFSFDDIIKVLTRVTTVFKKEQSLIECRLPCVVVGDLHGQFHDLNRLFALFNKDGKAGWLLERYVFLGDYVDR</sequence>
<protein>
    <recommendedName>
        <fullName evidence="1">Calcineurin-like phosphoesterase domain-containing protein</fullName>
    </recommendedName>
</protein>
<name>A0AAV5VFL9_9BILA</name>
<evidence type="ECO:0000313" key="2">
    <source>
        <dbReference type="EMBL" id="GMT18093.1"/>
    </source>
</evidence>
<dbReference type="EMBL" id="BTSY01000003">
    <property type="protein sequence ID" value="GMT18093.1"/>
    <property type="molecule type" value="Genomic_DNA"/>
</dbReference>
<comment type="caution">
    <text evidence="2">The sequence shown here is derived from an EMBL/GenBank/DDBJ whole genome shotgun (WGS) entry which is preliminary data.</text>
</comment>